<dbReference type="PANTHER" id="PTHR37984">
    <property type="entry name" value="PROTEIN CBG26694"/>
    <property type="match status" value="1"/>
</dbReference>
<protein>
    <recommendedName>
        <fullName evidence="1">RNA-directed DNA polymerase</fullName>
        <ecNumber evidence="1">2.7.7.49</ecNumber>
    </recommendedName>
</protein>
<keyword evidence="7" id="KW-0695">RNA-directed DNA polymerase</keyword>
<dbReference type="InterPro" id="IPR041373">
    <property type="entry name" value="RT_RNaseH"/>
</dbReference>
<accession>A0A1Y1MIJ6</accession>
<dbReference type="InterPro" id="IPR000477">
    <property type="entry name" value="RT_dom"/>
</dbReference>
<keyword evidence="6" id="KW-0378">Hydrolase</keyword>
<keyword evidence="5" id="KW-0255">Endonuclease</keyword>
<dbReference type="Gene3D" id="3.30.420.10">
    <property type="entry name" value="Ribonuclease H-like superfamily/Ribonuclease H"/>
    <property type="match status" value="1"/>
</dbReference>
<feature type="domain" description="Integrase catalytic" evidence="9">
    <location>
        <begin position="582"/>
        <end position="741"/>
    </location>
</feature>
<dbReference type="GO" id="GO:0003676">
    <property type="term" value="F:nucleic acid binding"/>
    <property type="evidence" value="ECO:0007669"/>
    <property type="project" value="InterPro"/>
</dbReference>
<keyword evidence="2" id="KW-0808">Transferase</keyword>
<proteinExistence type="predicted"/>
<dbReference type="EMBL" id="GEZM01033773">
    <property type="protein sequence ID" value="JAV84163.1"/>
    <property type="molecule type" value="Transcribed_RNA"/>
</dbReference>
<evidence type="ECO:0000259" key="9">
    <source>
        <dbReference type="PROSITE" id="PS50994"/>
    </source>
</evidence>
<dbReference type="EMBL" id="GEZM01033783">
    <property type="protein sequence ID" value="JAV84140.1"/>
    <property type="molecule type" value="Transcribed_RNA"/>
</dbReference>
<dbReference type="EMBL" id="GEZM01033777">
    <property type="protein sequence ID" value="JAV84151.1"/>
    <property type="molecule type" value="Transcribed_RNA"/>
</dbReference>
<dbReference type="EMBL" id="GEZM01033779">
    <property type="protein sequence ID" value="JAV84148.1"/>
    <property type="molecule type" value="Transcribed_RNA"/>
</dbReference>
<reference evidence="10" key="1">
    <citation type="journal article" date="2016" name="Sci. Rep.">
        <title>Molecular characterization of firefly nuptial gifts: a multi-omics approach sheds light on postcopulatory sexual selection.</title>
        <authorList>
            <person name="Al-Wathiqui N."/>
            <person name="Fallon T.R."/>
            <person name="South A."/>
            <person name="Weng J.K."/>
            <person name="Lewis S.M."/>
        </authorList>
    </citation>
    <scope>NUCLEOTIDE SEQUENCE</scope>
</reference>
<dbReference type="EMBL" id="GEZM01033784">
    <property type="protein sequence ID" value="JAV84135.1"/>
    <property type="molecule type" value="Transcribed_RNA"/>
</dbReference>
<dbReference type="PROSITE" id="PS50878">
    <property type="entry name" value="RT_POL"/>
    <property type="match status" value="1"/>
</dbReference>
<keyword evidence="3" id="KW-0548">Nucleotidyltransferase</keyword>
<dbReference type="EMBL" id="GEZM01033776">
    <property type="protein sequence ID" value="JAV84154.1"/>
    <property type="molecule type" value="Transcribed_RNA"/>
</dbReference>
<evidence type="ECO:0000256" key="3">
    <source>
        <dbReference type="ARBA" id="ARBA00022695"/>
    </source>
</evidence>
<dbReference type="PROSITE" id="PS50994">
    <property type="entry name" value="INTEGRASE"/>
    <property type="match status" value="1"/>
</dbReference>
<evidence type="ECO:0000256" key="6">
    <source>
        <dbReference type="ARBA" id="ARBA00022801"/>
    </source>
</evidence>
<dbReference type="EMBL" id="GEZM01033780">
    <property type="protein sequence ID" value="JAV84145.1"/>
    <property type="molecule type" value="Transcribed_RNA"/>
</dbReference>
<dbReference type="InterPro" id="IPR041588">
    <property type="entry name" value="Integrase_H2C2"/>
</dbReference>
<dbReference type="FunFam" id="3.30.70.270:FF:000020">
    <property type="entry name" value="Transposon Tf2-6 polyprotein-like Protein"/>
    <property type="match status" value="1"/>
</dbReference>
<dbReference type="SUPFAM" id="SSF53098">
    <property type="entry name" value="Ribonuclease H-like"/>
    <property type="match status" value="1"/>
</dbReference>
<keyword evidence="4" id="KW-0540">Nuclease</keyword>
<dbReference type="InterPro" id="IPR050951">
    <property type="entry name" value="Retrovirus_Pol_polyprotein"/>
</dbReference>
<dbReference type="Pfam" id="PF00665">
    <property type="entry name" value="rve"/>
    <property type="match status" value="1"/>
</dbReference>
<evidence type="ECO:0000256" key="5">
    <source>
        <dbReference type="ARBA" id="ARBA00022759"/>
    </source>
</evidence>
<dbReference type="Gene3D" id="1.10.340.70">
    <property type="match status" value="1"/>
</dbReference>
<evidence type="ECO:0000313" key="10">
    <source>
        <dbReference type="EMBL" id="JAV84145.1"/>
    </source>
</evidence>
<dbReference type="InterPro" id="IPR043128">
    <property type="entry name" value="Rev_trsase/Diguanyl_cyclase"/>
</dbReference>
<organism evidence="10">
    <name type="scientific">Photinus pyralis</name>
    <name type="common">Common eastern firefly</name>
    <name type="synonym">Lampyris pyralis</name>
    <dbReference type="NCBI Taxonomy" id="7054"/>
    <lineage>
        <taxon>Eukaryota</taxon>
        <taxon>Metazoa</taxon>
        <taxon>Ecdysozoa</taxon>
        <taxon>Arthropoda</taxon>
        <taxon>Hexapoda</taxon>
        <taxon>Insecta</taxon>
        <taxon>Pterygota</taxon>
        <taxon>Neoptera</taxon>
        <taxon>Endopterygota</taxon>
        <taxon>Coleoptera</taxon>
        <taxon>Polyphaga</taxon>
        <taxon>Elateriformia</taxon>
        <taxon>Elateroidea</taxon>
        <taxon>Lampyridae</taxon>
        <taxon>Lampyrinae</taxon>
        <taxon>Photinus</taxon>
    </lineage>
</organism>
<dbReference type="GO" id="GO:0003964">
    <property type="term" value="F:RNA-directed DNA polymerase activity"/>
    <property type="evidence" value="ECO:0007669"/>
    <property type="project" value="UniProtKB-KW"/>
</dbReference>
<feature type="domain" description="Reverse transcriptase" evidence="8">
    <location>
        <begin position="51"/>
        <end position="231"/>
    </location>
</feature>
<dbReference type="EC" id="2.7.7.49" evidence="1"/>
<dbReference type="Gene3D" id="3.10.10.10">
    <property type="entry name" value="HIV Type 1 Reverse Transcriptase, subunit A, domain 1"/>
    <property type="match status" value="1"/>
</dbReference>
<evidence type="ECO:0000256" key="1">
    <source>
        <dbReference type="ARBA" id="ARBA00012493"/>
    </source>
</evidence>
<evidence type="ECO:0000256" key="4">
    <source>
        <dbReference type="ARBA" id="ARBA00022722"/>
    </source>
</evidence>
<evidence type="ECO:0000259" key="8">
    <source>
        <dbReference type="PROSITE" id="PS50878"/>
    </source>
</evidence>
<dbReference type="GO" id="GO:0004519">
    <property type="term" value="F:endonuclease activity"/>
    <property type="evidence" value="ECO:0007669"/>
    <property type="project" value="UniProtKB-KW"/>
</dbReference>
<dbReference type="EMBL" id="GEZM01033772">
    <property type="protein sequence ID" value="JAV84165.1"/>
    <property type="molecule type" value="Transcribed_RNA"/>
</dbReference>
<dbReference type="CDD" id="cd01647">
    <property type="entry name" value="RT_LTR"/>
    <property type="match status" value="1"/>
</dbReference>
<dbReference type="GO" id="GO:0016787">
    <property type="term" value="F:hydrolase activity"/>
    <property type="evidence" value="ECO:0007669"/>
    <property type="project" value="UniProtKB-KW"/>
</dbReference>
<name>A0A1Y1MIJ6_PHOPY</name>
<dbReference type="SUPFAM" id="SSF56672">
    <property type="entry name" value="DNA/RNA polymerases"/>
    <property type="match status" value="1"/>
</dbReference>
<dbReference type="EMBL" id="GEZM01033774">
    <property type="protein sequence ID" value="JAV84160.1"/>
    <property type="molecule type" value="Transcribed_RNA"/>
</dbReference>
<dbReference type="Pfam" id="PF00078">
    <property type="entry name" value="RVT_1"/>
    <property type="match status" value="1"/>
</dbReference>
<dbReference type="EMBL" id="GEZM01033775">
    <property type="protein sequence ID" value="JAV84158.1"/>
    <property type="molecule type" value="Transcribed_RNA"/>
</dbReference>
<dbReference type="EMBL" id="GEZM01033781">
    <property type="protein sequence ID" value="JAV84142.1"/>
    <property type="molecule type" value="Transcribed_RNA"/>
</dbReference>
<dbReference type="CDD" id="cd09274">
    <property type="entry name" value="RNase_HI_RT_Ty3"/>
    <property type="match status" value="1"/>
</dbReference>
<dbReference type="GO" id="GO:0015074">
    <property type="term" value="P:DNA integration"/>
    <property type="evidence" value="ECO:0007669"/>
    <property type="project" value="InterPro"/>
</dbReference>
<sequence>MRTEIGGKTLGRTHKVTHHINTEGAAPIKQRYHSMSPYMLEHLNKEIDSMLEQKVIKPSTSPWCSPVVMVRKKSGEFRLCFDGRKLNAVTKHDAFPLPHVQDILDRLRDARYISTIDLKKAFWQIPLDDESGEKTAFAVPRRGLFEFTVLPFGLHNAAQTLQRLMSHIFGPELEPNIIVYLDDIIMISKTFSQHISLLEEVGKRLKNAGLTINFEKCEFCKPSLKYLGYVVNKYGLHTDPDKVETIVKMPIPRNSTEVKRFLGMSSWYRKFIPEFSTIAEPILATIKGKVRKKQAIKWTPEAEEAFNKLKQLLTSAPILVSPDFAKMFHIQTDASDVGIGAVLAQGDGEDEKVIAYASRTLSGSEKNYSATEKECLAVLFGIQKFRPYVEGTRFKVITDHHSLQWLNSIKDPSGRLARWSMKLQQHDFTVEHRKGKENVVPDALSRAPLEVAWIDITTIQPDKWIRKMTTRIKESPDKYPIWRVEDNLLYKFVPNNHGIESNLVEWKLVIPTEKRVEVLRMCHDEPTSAHLGSYKTFHKVAEKYYWPKMKSDVKKYVAKCKICQSNKTSQGVRAGLMGLEKKINFPFQLLSMDLVGPLPRSYKGNTSLLVICDWFTKFVFLHPIRKATSAAIIKYLEDHVFLTFGTPQIVACDNGPQFTSAIFKKFMKEYGIEKIWYNAVYHPQANHAERINRVVTTAIRSYVRDDHKKWDENISKIAHAIRNAKHEVTGYTPSFLNFGRTIPCSGQYYGRLKNFPPEELTIENREKTVFEINELSEIYRDVTSKLSKAYLKNQKQYNLRKRPLKFQVGDPVWKKNYVLSDAAKNFSAKLADKFIPGIVKKVTGQLTYQLEDITGKDMGNWHVKDLKPRDDTNTD</sequence>
<dbReference type="InterPro" id="IPR043502">
    <property type="entry name" value="DNA/RNA_pol_sf"/>
</dbReference>
<dbReference type="InterPro" id="IPR036397">
    <property type="entry name" value="RNaseH_sf"/>
</dbReference>
<evidence type="ECO:0000256" key="7">
    <source>
        <dbReference type="ARBA" id="ARBA00022918"/>
    </source>
</evidence>
<dbReference type="InterPro" id="IPR012337">
    <property type="entry name" value="RNaseH-like_sf"/>
</dbReference>
<dbReference type="InterPro" id="IPR001584">
    <property type="entry name" value="Integrase_cat-core"/>
</dbReference>
<evidence type="ECO:0000256" key="2">
    <source>
        <dbReference type="ARBA" id="ARBA00022679"/>
    </source>
</evidence>
<dbReference type="PANTHER" id="PTHR37984:SF5">
    <property type="entry name" value="PROTEIN NYNRIN-LIKE"/>
    <property type="match status" value="1"/>
</dbReference>
<dbReference type="Gene3D" id="3.30.70.270">
    <property type="match status" value="2"/>
</dbReference>
<dbReference type="Pfam" id="PF17921">
    <property type="entry name" value="Integrase_H2C2"/>
    <property type="match status" value="1"/>
</dbReference>
<dbReference type="FunFam" id="1.10.340.70:FF:000001">
    <property type="entry name" value="Retrovirus-related Pol polyprotein from transposon gypsy-like Protein"/>
    <property type="match status" value="1"/>
</dbReference>
<dbReference type="GO" id="GO:0042575">
    <property type="term" value="C:DNA polymerase complex"/>
    <property type="evidence" value="ECO:0007669"/>
    <property type="project" value="UniProtKB-ARBA"/>
</dbReference>
<dbReference type="FunFam" id="3.10.20.370:FF:000001">
    <property type="entry name" value="Retrovirus-related Pol polyprotein from transposon 17.6-like protein"/>
    <property type="match status" value="1"/>
</dbReference>
<dbReference type="Pfam" id="PF17917">
    <property type="entry name" value="RT_RNaseH"/>
    <property type="match status" value="1"/>
</dbReference>
<dbReference type="FunFam" id="3.30.420.10:FF:000032">
    <property type="entry name" value="Retrovirus-related Pol polyprotein from transposon 297-like Protein"/>
    <property type="match status" value="1"/>
</dbReference>
<dbReference type="AlphaFoldDB" id="A0A1Y1MIJ6"/>